<reference evidence="2" key="1">
    <citation type="submission" date="2021-05" db="EMBL/GenBank/DDBJ databases">
        <authorList>
            <person name="Alioto T."/>
            <person name="Alioto T."/>
            <person name="Gomez Garrido J."/>
        </authorList>
    </citation>
    <scope>NUCLEOTIDE SEQUENCE</scope>
</reference>
<sequence length="118" mass="14235">MLRWNSVFLRVFLVGISKFNWFKISGQKIWLLINLQRKMRSLYWRLCFTYYFSGVSRVLYTFYGRLHLSGVRLFLKQTIVQMNKFPPSQIVLPIDFYNITLPDSIVHISQARHNLPRF</sequence>
<keyword evidence="1" id="KW-1133">Transmembrane helix</keyword>
<feature type="transmembrane region" description="Helical" evidence="1">
    <location>
        <begin position="42"/>
        <end position="63"/>
    </location>
</feature>
<organism evidence="2">
    <name type="scientific">Cacopsylla melanoneura</name>
    <dbReference type="NCBI Taxonomy" id="428564"/>
    <lineage>
        <taxon>Eukaryota</taxon>
        <taxon>Metazoa</taxon>
        <taxon>Ecdysozoa</taxon>
        <taxon>Arthropoda</taxon>
        <taxon>Hexapoda</taxon>
        <taxon>Insecta</taxon>
        <taxon>Pterygota</taxon>
        <taxon>Neoptera</taxon>
        <taxon>Paraneoptera</taxon>
        <taxon>Hemiptera</taxon>
        <taxon>Sternorrhyncha</taxon>
        <taxon>Psylloidea</taxon>
        <taxon>Psyllidae</taxon>
        <taxon>Psyllinae</taxon>
        <taxon>Cacopsylla</taxon>
    </lineage>
</organism>
<name>A0A8D8W904_9HEMI</name>
<proteinExistence type="predicted"/>
<keyword evidence="1" id="KW-0812">Transmembrane</keyword>
<evidence type="ECO:0000256" key="1">
    <source>
        <dbReference type="SAM" id="Phobius"/>
    </source>
</evidence>
<dbReference type="EMBL" id="HBUF01161346">
    <property type="protein sequence ID" value="CAG6650253.1"/>
    <property type="molecule type" value="Transcribed_RNA"/>
</dbReference>
<accession>A0A8D8W904</accession>
<protein>
    <submittedName>
        <fullName evidence="2">Uncharacterized protein</fullName>
    </submittedName>
</protein>
<evidence type="ECO:0000313" key="2">
    <source>
        <dbReference type="EMBL" id="CAG6650253.1"/>
    </source>
</evidence>
<keyword evidence="1" id="KW-0472">Membrane</keyword>
<dbReference type="AlphaFoldDB" id="A0A8D8W904"/>